<keyword evidence="2" id="KW-1185">Reference proteome</keyword>
<dbReference type="Proteomes" id="UP000325315">
    <property type="component" value="Unassembled WGS sequence"/>
</dbReference>
<evidence type="ECO:0000313" key="2">
    <source>
        <dbReference type="Proteomes" id="UP000325315"/>
    </source>
</evidence>
<dbReference type="EMBL" id="SMMG02000001">
    <property type="protein sequence ID" value="KAA3487826.1"/>
    <property type="molecule type" value="Genomic_DNA"/>
</dbReference>
<accession>A0A5B6X2M7</accession>
<evidence type="ECO:0000313" key="1">
    <source>
        <dbReference type="EMBL" id="KAA3487826.1"/>
    </source>
</evidence>
<reference evidence="2" key="1">
    <citation type="journal article" date="2019" name="Plant Biotechnol. J.">
        <title>Genome sequencing of the Australian wild diploid species Gossypium australe highlights disease resistance and delayed gland morphogenesis.</title>
        <authorList>
            <person name="Cai Y."/>
            <person name="Cai X."/>
            <person name="Wang Q."/>
            <person name="Wang P."/>
            <person name="Zhang Y."/>
            <person name="Cai C."/>
            <person name="Xu Y."/>
            <person name="Wang K."/>
            <person name="Zhou Z."/>
            <person name="Wang C."/>
            <person name="Geng S."/>
            <person name="Li B."/>
            <person name="Dong Q."/>
            <person name="Hou Y."/>
            <person name="Wang H."/>
            <person name="Ai P."/>
            <person name="Liu Z."/>
            <person name="Yi F."/>
            <person name="Sun M."/>
            <person name="An G."/>
            <person name="Cheng J."/>
            <person name="Zhang Y."/>
            <person name="Shi Q."/>
            <person name="Xie Y."/>
            <person name="Shi X."/>
            <person name="Chang Y."/>
            <person name="Huang F."/>
            <person name="Chen Y."/>
            <person name="Hong S."/>
            <person name="Mi L."/>
            <person name="Sun Q."/>
            <person name="Zhang L."/>
            <person name="Zhou B."/>
            <person name="Peng R."/>
            <person name="Zhang X."/>
            <person name="Liu F."/>
        </authorList>
    </citation>
    <scope>NUCLEOTIDE SEQUENCE [LARGE SCALE GENOMIC DNA]</scope>
    <source>
        <strain evidence="2">cv. PA1801</strain>
    </source>
</reference>
<proteinExistence type="predicted"/>
<gene>
    <name evidence="1" type="ORF">EPI10_031629</name>
</gene>
<comment type="caution">
    <text evidence="1">The sequence shown here is derived from an EMBL/GenBank/DDBJ whole genome shotgun (WGS) entry which is preliminary data.</text>
</comment>
<protein>
    <submittedName>
        <fullName evidence="1">Uncharacterized protein</fullName>
    </submittedName>
</protein>
<dbReference type="AlphaFoldDB" id="A0A5B6X2M7"/>
<organism evidence="1 2">
    <name type="scientific">Gossypium australe</name>
    <dbReference type="NCBI Taxonomy" id="47621"/>
    <lineage>
        <taxon>Eukaryota</taxon>
        <taxon>Viridiplantae</taxon>
        <taxon>Streptophyta</taxon>
        <taxon>Embryophyta</taxon>
        <taxon>Tracheophyta</taxon>
        <taxon>Spermatophyta</taxon>
        <taxon>Magnoliopsida</taxon>
        <taxon>eudicotyledons</taxon>
        <taxon>Gunneridae</taxon>
        <taxon>Pentapetalae</taxon>
        <taxon>rosids</taxon>
        <taxon>malvids</taxon>
        <taxon>Malvales</taxon>
        <taxon>Malvaceae</taxon>
        <taxon>Malvoideae</taxon>
        <taxon>Gossypium</taxon>
    </lineage>
</organism>
<sequence length="68" mass="7930">MKFGEHCNEISIIKPNYLESREVERIVSKKGTRKKVEWHDGQCTNTKRNIRASLYASMELLDESDSKT</sequence>
<name>A0A5B6X2M7_9ROSI</name>